<dbReference type="Gramene" id="Zm00001eb184190_T001">
    <property type="protein sequence ID" value="Zm00001eb184190_P001"/>
    <property type="gene ID" value="Zm00001eb184190"/>
</dbReference>
<reference evidence="7" key="3">
    <citation type="submission" date="2021-05" db="UniProtKB">
        <authorList>
            <consortium name="EnsemblPlants"/>
        </authorList>
    </citation>
    <scope>IDENTIFICATION</scope>
    <source>
        <strain evidence="7">cv. B73</strain>
    </source>
</reference>
<accession>A0A804NT36</accession>
<feature type="domain" description="Exocyst complex component EXOC2/Sec5 N-terminal" evidence="6">
    <location>
        <begin position="67"/>
        <end position="163"/>
    </location>
</feature>
<reference evidence="7" key="2">
    <citation type="submission" date="2019-07" db="EMBL/GenBank/DDBJ databases">
        <authorList>
            <person name="Seetharam A."/>
            <person name="Woodhouse M."/>
            <person name="Cannon E."/>
        </authorList>
    </citation>
    <scope>NUCLEOTIDE SEQUENCE [LARGE SCALE GENOMIC DNA]</scope>
    <source>
        <strain evidence="7">cv. B73</strain>
    </source>
</reference>
<comment type="function">
    <text evidence="4">Component of the exocyst complex involved in the docking of exocytic vesicles with fusion sites on the plasma membrane.</text>
</comment>
<dbReference type="PANTHER" id="PTHR13043:SF1">
    <property type="entry name" value="EXOCYST COMPLEX COMPONENT 2"/>
    <property type="match status" value="1"/>
</dbReference>
<dbReference type="Pfam" id="PF15469">
    <property type="entry name" value="Sec5"/>
    <property type="match status" value="1"/>
</dbReference>
<dbReference type="InterPro" id="IPR039481">
    <property type="entry name" value="EXOC2/Sec5_N_dom"/>
</dbReference>
<protein>
    <recommendedName>
        <fullName evidence="4">Exocyst complex component SEC5</fullName>
    </recommendedName>
</protein>
<comment type="similarity">
    <text evidence="1 4">Belongs to the SEC5 family.</text>
</comment>
<name>A0A804NT36_MAIZE</name>
<sequence length="252" mass="27310">MAEPQAMPSRVRSPSARRSARRTAQLRPVSAPSMAATPDLRAPASMEAVSAQNFPTAPRVRAVHGISYPISKEMSQGLEPNMRDKVIYSSPNFDPKVFLSWVHKDTSAADLEASALTLKTDLKGRTQQKKLLVKENFDCFVSCKTTIDDIESKLRQIEEDPEGADASSISLELAVTCEGAQVAETCQGVQRGGTGLTRACGSSASSGFTTRGLDGWRWATARGGRLGGGQRRGWRRIHHLVEEGRWPEEGGG</sequence>
<keyword evidence="8" id="KW-1185">Reference proteome</keyword>
<dbReference type="Proteomes" id="UP000007305">
    <property type="component" value="Chromosome 4"/>
</dbReference>
<evidence type="ECO:0000313" key="7">
    <source>
        <dbReference type="EnsemblPlants" id="Zm00001eb184190_P001"/>
    </source>
</evidence>
<keyword evidence="3 4" id="KW-0268">Exocytosis</keyword>
<evidence type="ECO:0000256" key="1">
    <source>
        <dbReference type="ARBA" id="ARBA00010578"/>
    </source>
</evidence>
<evidence type="ECO:0000259" key="6">
    <source>
        <dbReference type="Pfam" id="PF15469"/>
    </source>
</evidence>
<evidence type="ECO:0000313" key="8">
    <source>
        <dbReference type="Proteomes" id="UP000007305"/>
    </source>
</evidence>
<feature type="compositionally biased region" description="Low complexity" evidence="5">
    <location>
        <begin position="1"/>
        <end position="28"/>
    </location>
</feature>
<reference evidence="8" key="1">
    <citation type="journal article" date="2009" name="Science">
        <title>The B73 maize genome: complexity, diversity, and dynamics.</title>
        <authorList>
            <person name="Schnable P.S."/>
            <person name="Ware D."/>
            <person name="Fulton R.S."/>
            <person name="Stein J.C."/>
            <person name="Wei F."/>
            <person name="Pasternak S."/>
            <person name="Liang C."/>
            <person name="Zhang J."/>
            <person name="Fulton L."/>
            <person name="Graves T.A."/>
            <person name="Minx P."/>
            <person name="Reily A.D."/>
            <person name="Courtney L."/>
            <person name="Kruchowski S.S."/>
            <person name="Tomlinson C."/>
            <person name="Strong C."/>
            <person name="Delehaunty K."/>
            <person name="Fronick C."/>
            <person name="Courtney B."/>
            <person name="Rock S.M."/>
            <person name="Belter E."/>
            <person name="Du F."/>
            <person name="Kim K."/>
            <person name="Abbott R.M."/>
            <person name="Cotton M."/>
            <person name="Levy A."/>
            <person name="Marchetto P."/>
            <person name="Ochoa K."/>
            <person name="Jackson S.M."/>
            <person name="Gillam B."/>
            <person name="Chen W."/>
            <person name="Yan L."/>
            <person name="Higginbotham J."/>
            <person name="Cardenas M."/>
            <person name="Waligorski J."/>
            <person name="Applebaum E."/>
            <person name="Phelps L."/>
            <person name="Falcone J."/>
            <person name="Kanchi K."/>
            <person name="Thane T."/>
            <person name="Scimone A."/>
            <person name="Thane N."/>
            <person name="Henke J."/>
            <person name="Wang T."/>
            <person name="Ruppert J."/>
            <person name="Shah N."/>
            <person name="Rotter K."/>
            <person name="Hodges J."/>
            <person name="Ingenthron E."/>
            <person name="Cordes M."/>
            <person name="Kohlberg S."/>
            <person name="Sgro J."/>
            <person name="Delgado B."/>
            <person name="Mead K."/>
            <person name="Chinwalla A."/>
            <person name="Leonard S."/>
            <person name="Crouse K."/>
            <person name="Collura K."/>
            <person name="Kudrna D."/>
            <person name="Currie J."/>
            <person name="He R."/>
            <person name="Angelova A."/>
            <person name="Rajasekar S."/>
            <person name="Mueller T."/>
            <person name="Lomeli R."/>
            <person name="Scara G."/>
            <person name="Ko A."/>
            <person name="Delaney K."/>
            <person name="Wissotski M."/>
            <person name="Lopez G."/>
            <person name="Campos D."/>
            <person name="Braidotti M."/>
            <person name="Ashley E."/>
            <person name="Golser W."/>
            <person name="Kim H."/>
            <person name="Lee S."/>
            <person name="Lin J."/>
            <person name="Dujmic Z."/>
            <person name="Kim W."/>
            <person name="Talag J."/>
            <person name="Zuccolo A."/>
            <person name="Fan C."/>
            <person name="Sebastian A."/>
            <person name="Kramer M."/>
            <person name="Spiegel L."/>
            <person name="Nascimento L."/>
            <person name="Zutavern T."/>
            <person name="Miller B."/>
            <person name="Ambroise C."/>
            <person name="Muller S."/>
            <person name="Spooner W."/>
            <person name="Narechania A."/>
            <person name="Ren L."/>
            <person name="Wei S."/>
            <person name="Kumari S."/>
            <person name="Faga B."/>
            <person name="Levy M.J."/>
            <person name="McMahan L."/>
            <person name="Van Buren P."/>
            <person name="Vaughn M.W."/>
            <person name="Ying K."/>
            <person name="Yeh C.-T."/>
            <person name="Emrich S.J."/>
            <person name="Jia Y."/>
            <person name="Kalyanaraman A."/>
            <person name="Hsia A.-P."/>
            <person name="Barbazuk W.B."/>
            <person name="Baucom R.S."/>
            <person name="Brutnell T.P."/>
            <person name="Carpita N.C."/>
            <person name="Chaparro C."/>
            <person name="Chia J.-M."/>
            <person name="Deragon J.-M."/>
            <person name="Estill J.C."/>
            <person name="Fu Y."/>
            <person name="Jeddeloh J.A."/>
            <person name="Han Y."/>
            <person name="Lee H."/>
            <person name="Li P."/>
            <person name="Lisch D.R."/>
            <person name="Liu S."/>
            <person name="Liu Z."/>
            <person name="Nagel D.H."/>
            <person name="McCann M.C."/>
            <person name="SanMiguel P."/>
            <person name="Myers A.M."/>
            <person name="Nettleton D."/>
            <person name="Nguyen J."/>
            <person name="Penning B.W."/>
            <person name="Ponnala L."/>
            <person name="Schneider K.L."/>
            <person name="Schwartz D.C."/>
            <person name="Sharma A."/>
            <person name="Soderlund C."/>
            <person name="Springer N.M."/>
            <person name="Sun Q."/>
            <person name="Wang H."/>
            <person name="Waterman M."/>
            <person name="Westerman R."/>
            <person name="Wolfgruber T.K."/>
            <person name="Yang L."/>
            <person name="Yu Y."/>
            <person name="Zhang L."/>
            <person name="Zhou S."/>
            <person name="Zhu Q."/>
            <person name="Bennetzen J.L."/>
            <person name="Dawe R.K."/>
            <person name="Jiang J."/>
            <person name="Jiang N."/>
            <person name="Presting G.G."/>
            <person name="Wessler S.R."/>
            <person name="Aluru S."/>
            <person name="Martienssen R.A."/>
            <person name="Clifton S.W."/>
            <person name="McCombie W.R."/>
            <person name="Wing R.A."/>
            <person name="Wilson R.K."/>
        </authorList>
    </citation>
    <scope>NUCLEOTIDE SEQUENCE [LARGE SCALE GENOMIC DNA]</scope>
    <source>
        <strain evidence="8">cv. B73</strain>
    </source>
</reference>
<evidence type="ECO:0000256" key="3">
    <source>
        <dbReference type="ARBA" id="ARBA00022483"/>
    </source>
</evidence>
<proteinExistence type="inferred from homology"/>
<comment type="subunit">
    <text evidence="4">Component of the exocyst complex.</text>
</comment>
<dbReference type="EnsemblPlants" id="Zm00001eb184190_T001">
    <property type="protein sequence ID" value="Zm00001eb184190_P001"/>
    <property type="gene ID" value="Zm00001eb184190"/>
</dbReference>
<dbReference type="PANTHER" id="PTHR13043">
    <property type="entry name" value="EXOCYST COMPLEX COMPONENT SEC5"/>
    <property type="match status" value="1"/>
</dbReference>
<keyword evidence="2 4" id="KW-0813">Transport</keyword>
<dbReference type="InParanoid" id="A0A804NT36"/>
<evidence type="ECO:0000256" key="4">
    <source>
        <dbReference type="RuleBase" id="RU365069"/>
    </source>
</evidence>
<dbReference type="GO" id="GO:0006887">
    <property type="term" value="P:exocytosis"/>
    <property type="evidence" value="ECO:0007669"/>
    <property type="project" value="UniProtKB-KW"/>
</dbReference>
<evidence type="ECO:0000256" key="2">
    <source>
        <dbReference type="ARBA" id="ARBA00022448"/>
    </source>
</evidence>
<feature type="region of interest" description="Disordered" evidence="5">
    <location>
        <begin position="1"/>
        <end position="36"/>
    </location>
</feature>
<dbReference type="GO" id="GO:0015031">
    <property type="term" value="P:protein transport"/>
    <property type="evidence" value="ECO:0007669"/>
    <property type="project" value="UniProtKB-KW"/>
</dbReference>
<dbReference type="InterPro" id="IPR029175">
    <property type="entry name" value="EXOC2/Sec5"/>
</dbReference>
<dbReference type="AlphaFoldDB" id="A0A804NT36"/>
<keyword evidence="4" id="KW-0653">Protein transport</keyword>
<dbReference type="GO" id="GO:0000145">
    <property type="term" value="C:exocyst"/>
    <property type="evidence" value="ECO:0007669"/>
    <property type="project" value="UniProtKB-UniRule"/>
</dbReference>
<organism evidence="7 8">
    <name type="scientific">Zea mays</name>
    <name type="common">Maize</name>
    <dbReference type="NCBI Taxonomy" id="4577"/>
    <lineage>
        <taxon>Eukaryota</taxon>
        <taxon>Viridiplantae</taxon>
        <taxon>Streptophyta</taxon>
        <taxon>Embryophyta</taxon>
        <taxon>Tracheophyta</taxon>
        <taxon>Spermatophyta</taxon>
        <taxon>Magnoliopsida</taxon>
        <taxon>Liliopsida</taxon>
        <taxon>Poales</taxon>
        <taxon>Poaceae</taxon>
        <taxon>PACMAD clade</taxon>
        <taxon>Panicoideae</taxon>
        <taxon>Andropogonodae</taxon>
        <taxon>Andropogoneae</taxon>
        <taxon>Tripsacinae</taxon>
        <taxon>Zea</taxon>
    </lineage>
</organism>
<dbReference type="GO" id="GO:0006893">
    <property type="term" value="P:Golgi to plasma membrane transport"/>
    <property type="evidence" value="ECO:0007669"/>
    <property type="project" value="UniProtKB-UniRule"/>
</dbReference>
<evidence type="ECO:0000256" key="5">
    <source>
        <dbReference type="SAM" id="MobiDB-lite"/>
    </source>
</evidence>